<sequence length="72" mass="7402">MVKQDWPAAWVGAAWAGAESAGTVRAAASAAAEARVRSFMGCLLVSGTATLLAFRGAGIGEFDEKRAFGRCP</sequence>
<organism evidence="1 2">
    <name type="scientific">Actinocorallia libanotica</name>
    <dbReference type="NCBI Taxonomy" id="46162"/>
    <lineage>
        <taxon>Bacteria</taxon>
        <taxon>Bacillati</taxon>
        <taxon>Actinomycetota</taxon>
        <taxon>Actinomycetes</taxon>
        <taxon>Streptosporangiales</taxon>
        <taxon>Thermomonosporaceae</taxon>
        <taxon>Actinocorallia</taxon>
    </lineage>
</organism>
<keyword evidence="2" id="KW-1185">Reference proteome</keyword>
<dbReference type="EMBL" id="BAAAHH010000025">
    <property type="protein sequence ID" value="GAA0961247.1"/>
    <property type="molecule type" value="Genomic_DNA"/>
</dbReference>
<protein>
    <submittedName>
        <fullName evidence="1">Uncharacterized protein</fullName>
    </submittedName>
</protein>
<gene>
    <name evidence="1" type="ORF">GCM10009550_53550</name>
</gene>
<accession>A0ABN1RPQ0</accession>
<evidence type="ECO:0000313" key="2">
    <source>
        <dbReference type="Proteomes" id="UP001500665"/>
    </source>
</evidence>
<dbReference type="Proteomes" id="UP001500665">
    <property type="component" value="Unassembled WGS sequence"/>
</dbReference>
<comment type="caution">
    <text evidence="1">The sequence shown here is derived from an EMBL/GenBank/DDBJ whole genome shotgun (WGS) entry which is preliminary data.</text>
</comment>
<evidence type="ECO:0000313" key="1">
    <source>
        <dbReference type="EMBL" id="GAA0961247.1"/>
    </source>
</evidence>
<proteinExistence type="predicted"/>
<reference evidence="1 2" key="1">
    <citation type="journal article" date="2019" name="Int. J. Syst. Evol. Microbiol.">
        <title>The Global Catalogue of Microorganisms (GCM) 10K type strain sequencing project: providing services to taxonomists for standard genome sequencing and annotation.</title>
        <authorList>
            <consortium name="The Broad Institute Genomics Platform"/>
            <consortium name="The Broad Institute Genome Sequencing Center for Infectious Disease"/>
            <person name="Wu L."/>
            <person name="Ma J."/>
        </authorList>
    </citation>
    <scope>NUCLEOTIDE SEQUENCE [LARGE SCALE GENOMIC DNA]</scope>
    <source>
        <strain evidence="1 2">JCM 10696</strain>
    </source>
</reference>
<name>A0ABN1RPQ0_9ACTN</name>